<evidence type="ECO:0000256" key="2">
    <source>
        <dbReference type="ARBA" id="ARBA00005593"/>
    </source>
</evidence>
<keyword evidence="4 5" id="KW-0963">Cytoplasm</keyword>
<dbReference type="Gene3D" id="1.10.405.10">
    <property type="entry name" value="Guanine Nucleotide Dissociation Inhibitor, domain 1"/>
    <property type="match status" value="1"/>
</dbReference>
<proteinExistence type="inferred from homology"/>
<dbReference type="CTD" id="37246"/>
<dbReference type="FunFam" id="1.10.405.10:FF:000003">
    <property type="entry name" value="Rab proteins geranylgeranyltransferase component A"/>
    <property type="match status" value="1"/>
</dbReference>
<dbReference type="RefSeq" id="XP_022661196.1">
    <property type="nucleotide sequence ID" value="XM_022805461.1"/>
</dbReference>
<keyword evidence="7" id="KW-1185">Reference proteome</keyword>
<dbReference type="RefSeq" id="XP_022661200.1">
    <property type="nucleotide sequence ID" value="XM_022805465.1"/>
</dbReference>
<evidence type="ECO:0000256" key="3">
    <source>
        <dbReference type="ARBA" id="ARBA00022468"/>
    </source>
</evidence>
<dbReference type="GO" id="GO:0005634">
    <property type="term" value="C:nucleus"/>
    <property type="evidence" value="ECO:0007669"/>
    <property type="project" value="TreeGrafter"/>
</dbReference>
<dbReference type="GO" id="GO:0005968">
    <property type="term" value="C:Rab-protein geranylgeranyltransferase complex"/>
    <property type="evidence" value="ECO:0007669"/>
    <property type="project" value="UniProtKB-UniRule"/>
</dbReference>
<evidence type="ECO:0000256" key="5">
    <source>
        <dbReference type="PIRNR" id="PIRNR016550"/>
    </source>
</evidence>
<dbReference type="EnsemblMetazoa" id="XM_022805465">
    <property type="protein sequence ID" value="XP_022661200"/>
    <property type="gene ID" value="LOC111250348"/>
</dbReference>
<organism evidence="6 7">
    <name type="scientific">Varroa destructor</name>
    <name type="common">Honeybee mite</name>
    <dbReference type="NCBI Taxonomy" id="109461"/>
    <lineage>
        <taxon>Eukaryota</taxon>
        <taxon>Metazoa</taxon>
        <taxon>Ecdysozoa</taxon>
        <taxon>Arthropoda</taxon>
        <taxon>Chelicerata</taxon>
        <taxon>Arachnida</taxon>
        <taxon>Acari</taxon>
        <taxon>Parasitiformes</taxon>
        <taxon>Mesostigmata</taxon>
        <taxon>Gamasina</taxon>
        <taxon>Dermanyssoidea</taxon>
        <taxon>Varroidae</taxon>
        <taxon>Varroa</taxon>
    </lineage>
</organism>
<dbReference type="InterPro" id="IPR036188">
    <property type="entry name" value="FAD/NAD-bd_sf"/>
</dbReference>
<name>A0A7M7K3R0_VARDE</name>
<dbReference type="OMA" id="LMKFLTA"/>
<dbReference type="PANTHER" id="PTHR11787:SF4">
    <property type="entry name" value="CHM, RAB ESCORT PROTEIN 1"/>
    <property type="match status" value="1"/>
</dbReference>
<dbReference type="Gene3D" id="3.50.50.60">
    <property type="entry name" value="FAD/NAD(P)-binding domain"/>
    <property type="match status" value="1"/>
</dbReference>
<dbReference type="EnsemblMetazoa" id="XM_022805463">
    <property type="protein sequence ID" value="XP_022661198"/>
    <property type="gene ID" value="LOC111250348"/>
</dbReference>
<dbReference type="PANTHER" id="PTHR11787">
    <property type="entry name" value="RAB GDP-DISSOCIATION INHIBITOR"/>
    <property type="match status" value="1"/>
</dbReference>
<dbReference type="GeneID" id="111250348"/>
<dbReference type="GO" id="GO:0005096">
    <property type="term" value="F:GTPase activator activity"/>
    <property type="evidence" value="ECO:0007669"/>
    <property type="project" value="UniProtKB-UniRule"/>
</dbReference>
<accession>A0A7M7K3R0</accession>
<dbReference type="EnsemblMetazoa" id="XM_022805462">
    <property type="protein sequence ID" value="XP_022661197"/>
    <property type="gene ID" value="LOC111250348"/>
</dbReference>
<comment type="subcellular location">
    <subcellularLocation>
        <location evidence="1 5">Cytoplasm</location>
    </subcellularLocation>
</comment>
<dbReference type="RefSeq" id="XP_022661197.1">
    <property type="nucleotide sequence ID" value="XM_022805462.1"/>
</dbReference>
<dbReference type="RefSeq" id="XP_022661194.1">
    <property type="nucleotide sequence ID" value="XM_022805459.1"/>
</dbReference>
<dbReference type="Pfam" id="PF00996">
    <property type="entry name" value="GDI"/>
    <property type="match status" value="2"/>
</dbReference>
<reference evidence="6" key="1">
    <citation type="submission" date="2021-01" db="UniProtKB">
        <authorList>
            <consortium name="EnsemblMetazoa"/>
        </authorList>
    </citation>
    <scope>IDENTIFICATION</scope>
</reference>
<dbReference type="GO" id="GO:0007264">
    <property type="term" value="P:small GTPase-mediated signal transduction"/>
    <property type="evidence" value="ECO:0007669"/>
    <property type="project" value="UniProtKB-UniRule"/>
</dbReference>
<evidence type="ECO:0000313" key="7">
    <source>
        <dbReference type="Proteomes" id="UP000594260"/>
    </source>
</evidence>
<dbReference type="SUPFAM" id="SSF54373">
    <property type="entry name" value="FAD-linked reductases, C-terminal domain"/>
    <property type="match status" value="1"/>
</dbReference>
<comment type="similarity">
    <text evidence="2 5">Belongs to the Rab GDI family.</text>
</comment>
<evidence type="ECO:0000256" key="1">
    <source>
        <dbReference type="ARBA" id="ARBA00004496"/>
    </source>
</evidence>
<dbReference type="PRINTS" id="PR00891">
    <property type="entry name" value="RABGDIREP"/>
</dbReference>
<dbReference type="InterPro" id="IPR018203">
    <property type="entry name" value="GDP_dissociation_inhibitor"/>
</dbReference>
<dbReference type="GO" id="GO:0005092">
    <property type="term" value="F:GDP-dissociation inhibitor activity"/>
    <property type="evidence" value="ECO:0007669"/>
    <property type="project" value="InterPro"/>
</dbReference>
<comment type="function">
    <text evidence="5">Substrate-binding subunit (component A) of the Rab geranylgeranyltransferase (GGTase) complex. Binds unprenylated Rab proteins and presents the substrate peptide to the catalytic component B. The component A is thought to be regenerated by transferring its prenylated Rab back to the donor membrane.</text>
</comment>
<dbReference type="RefSeq" id="XP_022661198.1">
    <property type="nucleotide sequence ID" value="XM_022805463.1"/>
</dbReference>
<dbReference type="EnsemblMetazoa" id="XM_022805461">
    <property type="protein sequence ID" value="XP_022661196"/>
    <property type="gene ID" value="LOC111250348"/>
</dbReference>
<dbReference type="RefSeq" id="XP_022661195.1">
    <property type="nucleotide sequence ID" value="XM_022805460.1"/>
</dbReference>
<dbReference type="Gene3D" id="3.30.519.10">
    <property type="entry name" value="Guanine Nucleotide Dissociation Inhibitor, domain 2"/>
    <property type="match status" value="1"/>
</dbReference>
<dbReference type="AlphaFoldDB" id="A0A7M7K3R0"/>
<dbReference type="GO" id="GO:0005829">
    <property type="term" value="C:cytosol"/>
    <property type="evidence" value="ECO:0007669"/>
    <property type="project" value="TreeGrafter"/>
</dbReference>
<sequence length="554" mass="61407">MDDLPSSADLIVLGTGLGESIVAAACSRIGKSVLHFDNRSHYGAHFAAFSFNDLNEALDNQANATKETDNSVPLDRSIPKGQHFVPARQVPLFSNVCVELRIPEGCGWTEDCLRKDSRKFNLDLAPRLLFARGKMVELLISSNIAKYAEFKLVSRVLTLKNGTLEQVPCSRADVFATKSVNVVEKRALMKLMTAIQDFEKQEIFADWLDKPFSNFLEQKELHLTDNLRHFIVNSIAMCDESTRTSLALANAKKFLQSLGRYGNSPFLCPIYGCGELPQCFCRLCAVFGGIYHLERKTDGFLVNNNDNRIVGVISQGKTFTASHVIANLDTSPQPMAESIEYVSRGIVIACESMLPLEKEQITLLRVPPEGTRQAVTVIEQGPGMMVCPKGLVVAHLSCRKGELATAQEDLKPVVDQLYPYDKQVWVAYFNTPDTASKAYSISGDIHNLFTMASPGLHLDYDFHIDQAQHVFYSMFPEEKFLPRAPDPEEIILDFEEPSAKPATGGVEQSTAQCLDAPVSNLNLESQPGKDQQDEALNCATNIREDVEQNETGMN</sequence>
<dbReference type="EnsemblMetazoa" id="XM_022805460">
    <property type="protein sequence ID" value="XP_022661195"/>
    <property type="gene ID" value="LOC111250348"/>
</dbReference>
<evidence type="ECO:0000313" key="6">
    <source>
        <dbReference type="EnsemblMetazoa" id="XP_022661194"/>
    </source>
</evidence>
<evidence type="ECO:0000256" key="4">
    <source>
        <dbReference type="ARBA" id="ARBA00022490"/>
    </source>
</evidence>
<dbReference type="EnsemblMetazoa" id="XM_022805459">
    <property type="protein sequence ID" value="XP_022661194"/>
    <property type="gene ID" value="LOC111250348"/>
</dbReference>
<keyword evidence="3 5" id="KW-0343">GTPase activation</keyword>
<dbReference type="PIRSF" id="PIRSF016550">
    <property type="entry name" value="Rab_ger_ger_transf_A_euk"/>
    <property type="match status" value="1"/>
</dbReference>
<dbReference type="Proteomes" id="UP000594260">
    <property type="component" value="Unplaced"/>
</dbReference>
<protein>
    <recommendedName>
        <fullName evidence="5">Rab proteins geranylgeranyltransferase component A</fullName>
    </recommendedName>
</protein>
<dbReference type="GO" id="GO:0016192">
    <property type="term" value="P:vesicle-mediated transport"/>
    <property type="evidence" value="ECO:0007669"/>
    <property type="project" value="TreeGrafter"/>
</dbReference>
<dbReference type="SUPFAM" id="SSF51905">
    <property type="entry name" value="FAD/NAD(P)-binding domain"/>
    <property type="match status" value="1"/>
</dbReference>
<dbReference type="PRINTS" id="PR00893">
    <property type="entry name" value="RABESCORT"/>
</dbReference>
<dbReference type="InterPro" id="IPR001738">
    <property type="entry name" value="Rab_escort"/>
</dbReference>
<dbReference type="GO" id="GO:0006886">
    <property type="term" value="P:intracellular protein transport"/>
    <property type="evidence" value="ECO:0007669"/>
    <property type="project" value="InterPro"/>
</dbReference>